<comment type="subcellular location">
    <subcellularLocation>
        <location evidence="1 7">Bacterial flagellum basal body</location>
    </subcellularLocation>
</comment>
<comment type="similarity">
    <text evidence="2 7">Belongs to the flagella basal body rod proteins family.</text>
</comment>
<organism evidence="11 12">
    <name type="scientific">Serpentinimonas raichei</name>
    <dbReference type="NCBI Taxonomy" id="1458425"/>
    <lineage>
        <taxon>Bacteria</taxon>
        <taxon>Pseudomonadati</taxon>
        <taxon>Pseudomonadota</taxon>
        <taxon>Betaproteobacteria</taxon>
        <taxon>Burkholderiales</taxon>
        <taxon>Comamonadaceae</taxon>
        <taxon>Serpentinimonas</taxon>
    </lineage>
</organism>
<dbReference type="PANTHER" id="PTHR30435">
    <property type="entry name" value="FLAGELLAR PROTEIN"/>
    <property type="match status" value="1"/>
</dbReference>
<dbReference type="Pfam" id="PF06429">
    <property type="entry name" value="Flg_bbr_C"/>
    <property type="match status" value="1"/>
</dbReference>
<dbReference type="Proteomes" id="UP000067461">
    <property type="component" value="Chromosome"/>
</dbReference>
<dbReference type="Pfam" id="PF00460">
    <property type="entry name" value="Flg_bb_rod"/>
    <property type="match status" value="1"/>
</dbReference>
<dbReference type="InterPro" id="IPR053967">
    <property type="entry name" value="LlgE_F_G-like_D1"/>
</dbReference>
<dbReference type="InterPro" id="IPR010930">
    <property type="entry name" value="Flg_bb/hook_C_dom"/>
</dbReference>
<name>A0A060NLI9_9BURK</name>
<feature type="domain" description="Flagellar basal-body/hook protein C-terminal" evidence="9">
    <location>
        <begin position="215"/>
        <end position="260"/>
    </location>
</feature>
<evidence type="ECO:0000256" key="2">
    <source>
        <dbReference type="ARBA" id="ARBA00009677"/>
    </source>
</evidence>
<dbReference type="NCBIfam" id="TIGR03506">
    <property type="entry name" value="FlgEFG_subfam"/>
    <property type="match status" value="2"/>
</dbReference>
<evidence type="ECO:0000256" key="3">
    <source>
        <dbReference type="ARBA" id="ARBA00017948"/>
    </source>
</evidence>
<comment type="subunit">
    <text evidence="7">The basal body constitutes a major portion of the flagellar organelle and consists of four rings (L,P,S, and M) mounted on a central rod. The rod consists of about 26 subunits of FlgG in the distal portion, and FlgB, FlgC and FlgF are thought to build up the proximal portion of the rod with about 6 subunits each.</text>
</comment>
<evidence type="ECO:0000256" key="5">
    <source>
        <dbReference type="ARBA" id="ARBA00032912"/>
    </source>
</evidence>
<dbReference type="RefSeq" id="WP_045530738.1">
    <property type="nucleotide sequence ID" value="NZ_AP014568.1"/>
</dbReference>
<evidence type="ECO:0000256" key="6">
    <source>
        <dbReference type="NCBIfam" id="TIGR02488"/>
    </source>
</evidence>
<reference evidence="11 12" key="1">
    <citation type="journal article" date="2014" name="Nat. Commun.">
        <title>Physiological and genomic features of highly alkaliphilic hydrogen-utilizing Betaproteobacteria from a continental serpentinizing site.</title>
        <authorList>
            <person name="Suzuki S."/>
            <person name="Kuenen J.G."/>
            <person name="Schipper K."/>
            <person name="van der Velde S."/>
            <person name="Ishii S."/>
            <person name="Wu A."/>
            <person name="Sorokin D.Y."/>
            <person name="Tenney A."/>
            <person name="Meng X.Y."/>
            <person name="Morrill P.L."/>
            <person name="Kamagata Y."/>
            <person name="Muyzer G."/>
            <person name="Nealson K.H."/>
        </authorList>
    </citation>
    <scope>NUCLEOTIDE SEQUENCE [LARGE SCALE GENOMIC DNA]</scope>
    <source>
        <strain evidence="11 12">A1</strain>
    </source>
</reference>
<dbReference type="STRING" id="1458425.SRAA_0494"/>
<evidence type="ECO:0000259" key="8">
    <source>
        <dbReference type="Pfam" id="PF00460"/>
    </source>
</evidence>
<dbReference type="GO" id="GO:0009426">
    <property type="term" value="C:bacterial-type flagellum basal body, distal rod"/>
    <property type="evidence" value="ECO:0007669"/>
    <property type="project" value="UniProtKB-UniRule"/>
</dbReference>
<dbReference type="InterPro" id="IPR012834">
    <property type="entry name" value="FlgG_G_neg"/>
</dbReference>
<evidence type="ECO:0000259" key="10">
    <source>
        <dbReference type="Pfam" id="PF22692"/>
    </source>
</evidence>
<proteinExistence type="inferred from homology"/>
<dbReference type="AlphaFoldDB" id="A0A060NLI9"/>
<keyword evidence="11" id="KW-0282">Flagellum</keyword>
<feature type="domain" description="Flagellar hook protein FlgE/F/G-like D1" evidence="10">
    <location>
        <begin position="96"/>
        <end position="159"/>
    </location>
</feature>
<dbReference type="KEGG" id="cbaa:SRAA_0494"/>
<dbReference type="NCBIfam" id="TIGR02488">
    <property type="entry name" value="flgG_G_neg"/>
    <property type="match status" value="1"/>
</dbReference>
<dbReference type="InterPro" id="IPR001444">
    <property type="entry name" value="Flag_bb_rod_N"/>
</dbReference>
<sequence length="260" mass="27350">MINSLHIASTGMRAQQTQLDVISHNLANVSTTGFKRSTALFEDLIYQNLRQAGGQTAEQSELPTGLQLGLGVRTVATARTYTQGALQQSNNQLDVAINGDGFFQVEMPDGSTAYSRDGSFKIAPDGRLVTNSGMPVLGGVTIPADTRSITIGTDGTVSVLVGNNPQPQQAGTITLATFINPAGLEPRGQNLFTETAASGEAAVGAPGSEGRGPVMQGFLEGSNVNVVQELVAMIQTQRAFELNSRAVQTSDQMLQRLAQI</sequence>
<feature type="domain" description="Flagellar basal body rod protein N-terminal" evidence="8">
    <location>
        <begin position="6"/>
        <end position="35"/>
    </location>
</feature>
<dbReference type="GO" id="GO:0071978">
    <property type="term" value="P:bacterial-type flagellum-dependent swarming motility"/>
    <property type="evidence" value="ECO:0007669"/>
    <property type="project" value="TreeGrafter"/>
</dbReference>
<dbReference type="InterPro" id="IPR037925">
    <property type="entry name" value="FlgE/F/G-like"/>
</dbReference>
<dbReference type="HOGENOM" id="CLU_013687_0_1_4"/>
<dbReference type="OrthoDB" id="9804559at2"/>
<dbReference type="Pfam" id="PF22692">
    <property type="entry name" value="LlgE_F_G_D1"/>
    <property type="match status" value="1"/>
</dbReference>
<evidence type="ECO:0000259" key="9">
    <source>
        <dbReference type="Pfam" id="PF06429"/>
    </source>
</evidence>
<evidence type="ECO:0000256" key="4">
    <source>
        <dbReference type="ARBA" id="ARBA00023143"/>
    </source>
</evidence>
<dbReference type="InterPro" id="IPR020013">
    <property type="entry name" value="Flagellar_FlgE/F/G"/>
</dbReference>
<evidence type="ECO:0000256" key="7">
    <source>
        <dbReference type="RuleBase" id="RU362116"/>
    </source>
</evidence>
<evidence type="ECO:0000256" key="1">
    <source>
        <dbReference type="ARBA" id="ARBA00004117"/>
    </source>
</evidence>
<keyword evidence="11" id="KW-0969">Cilium</keyword>
<keyword evidence="11" id="KW-0966">Cell projection</keyword>
<dbReference type="EMBL" id="AP014568">
    <property type="protein sequence ID" value="BAO80348.1"/>
    <property type="molecule type" value="Genomic_DNA"/>
</dbReference>
<gene>
    <name evidence="11" type="primary">flgG</name>
    <name evidence="11" type="ORF">SRAA_0494</name>
</gene>
<protein>
    <recommendedName>
        <fullName evidence="3 6">Flagellar basal-body rod protein FlgG</fullName>
    </recommendedName>
    <alternativeName>
        <fullName evidence="5 7">Distal rod protein</fullName>
    </alternativeName>
</protein>
<dbReference type="PANTHER" id="PTHR30435:SF19">
    <property type="entry name" value="FLAGELLAR BASAL-BODY ROD PROTEIN FLGG"/>
    <property type="match status" value="1"/>
</dbReference>
<keyword evidence="12" id="KW-1185">Reference proteome</keyword>
<evidence type="ECO:0000313" key="12">
    <source>
        <dbReference type="Proteomes" id="UP000067461"/>
    </source>
</evidence>
<accession>A0A060NLI9</accession>
<keyword evidence="4 7" id="KW-0975">Bacterial flagellum</keyword>
<evidence type="ECO:0000313" key="11">
    <source>
        <dbReference type="EMBL" id="BAO80348.1"/>
    </source>
</evidence>
<dbReference type="SUPFAM" id="SSF117143">
    <property type="entry name" value="Flagellar hook protein flgE"/>
    <property type="match status" value="1"/>
</dbReference>